<dbReference type="EMBL" id="AY266345">
    <property type="protein sequence ID" value="AAP21115.1"/>
    <property type="molecule type" value="Genomic_DNA"/>
</dbReference>
<protein>
    <submittedName>
        <fullName evidence="2">Uncharacterized protein</fullName>
    </submittedName>
</protein>
<organism evidence="2">
    <name type="scientific">Mycobacterium phage L1</name>
    <dbReference type="NCBI Taxonomy" id="164125"/>
    <lineage>
        <taxon>Viruses</taxon>
    </lineage>
</organism>
<sequence>MPPRPATATGRRPRQRHDNADTGHVVSSLCAARAAGTVQRDQRIAARSALYSHRERAISAARAPICD</sequence>
<accession>Q858H5</accession>
<reference evidence="2" key="1">
    <citation type="submission" date="2003-04" db="EMBL/GenBank/DDBJ databases">
        <title>Promoters of phage L1.</title>
        <authorList>
            <person name="Sau S."/>
            <person name="Mandal N.C."/>
            <person name="Chattopadhyay C."/>
        </authorList>
    </citation>
    <scope>NUCLEOTIDE SEQUENCE</scope>
</reference>
<name>Q858H5_9VIRU</name>
<evidence type="ECO:0000256" key="1">
    <source>
        <dbReference type="SAM" id="MobiDB-lite"/>
    </source>
</evidence>
<feature type="region of interest" description="Disordered" evidence="1">
    <location>
        <begin position="1"/>
        <end position="24"/>
    </location>
</feature>
<proteinExistence type="predicted"/>
<feature type="compositionally biased region" description="Low complexity" evidence="1">
    <location>
        <begin position="1"/>
        <end position="10"/>
    </location>
</feature>
<evidence type="ECO:0000313" key="2">
    <source>
        <dbReference type="EMBL" id="AAP21115.1"/>
    </source>
</evidence>